<dbReference type="InterPro" id="IPR027806">
    <property type="entry name" value="HARBI1_dom"/>
</dbReference>
<comment type="cofactor">
    <cofactor evidence="1">
        <name>a divalent metal cation</name>
        <dbReference type="ChEBI" id="CHEBI:60240"/>
    </cofactor>
</comment>
<comment type="caution">
    <text evidence="4">The sequence shown here is derived from an EMBL/GenBank/DDBJ whole genome shotgun (WGS) entry which is preliminary data.</text>
</comment>
<dbReference type="Pfam" id="PF13359">
    <property type="entry name" value="DDE_Tnp_4"/>
    <property type="match status" value="1"/>
</dbReference>
<keyword evidence="4" id="KW-0378">Hydrolase</keyword>
<reference evidence="4 5" key="1">
    <citation type="journal article" date="2024" name="BMC Genomics">
        <title>De novo assembly and annotation of Popillia japonica's genome with initial clues to its potential as an invasive pest.</title>
        <authorList>
            <person name="Cucini C."/>
            <person name="Boschi S."/>
            <person name="Funari R."/>
            <person name="Cardaioli E."/>
            <person name="Iannotti N."/>
            <person name="Marturano G."/>
            <person name="Paoli F."/>
            <person name="Bruttini M."/>
            <person name="Carapelli A."/>
            <person name="Frati F."/>
            <person name="Nardi F."/>
        </authorList>
    </citation>
    <scope>NUCLEOTIDE SEQUENCE [LARGE SCALE GENOMIC DNA]</scope>
    <source>
        <strain evidence="4">DMR45628</strain>
    </source>
</reference>
<evidence type="ECO:0000313" key="5">
    <source>
        <dbReference type="Proteomes" id="UP001458880"/>
    </source>
</evidence>
<keyword evidence="5" id="KW-1185">Reference proteome</keyword>
<keyword evidence="2" id="KW-0479">Metal-binding</keyword>
<dbReference type="AlphaFoldDB" id="A0AAW1MH68"/>
<feature type="domain" description="DDE Tnp4" evidence="3">
    <location>
        <begin position="23"/>
        <end position="136"/>
    </location>
</feature>
<evidence type="ECO:0000259" key="3">
    <source>
        <dbReference type="Pfam" id="PF13359"/>
    </source>
</evidence>
<evidence type="ECO:0000256" key="1">
    <source>
        <dbReference type="ARBA" id="ARBA00001968"/>
    </source>
</evidence>
<dbReference type="EMBL" id="JASPKY010000049">
    <property type="protein sequence ID" value="KAK9745417.1"/>
    <property type="molecule type" value="Genomic_DNA"/>
</dbReference>
<proteinExistence type="predicted"/>
<dbReference type="GO" id="GO:0046872">
    <property type="term" value="F:metal ion binding"/>
    <property type="evidence" value="ECO:0007669"/>
    <property type="project" value="UniProtKB-KW"/>
</dbReference>
<organism evidence="4 5">
    <name type="scientific">Popillia japonica</name>
    <name type="common">Japanese beetle</name>
    <dbReference type="NCBI Taxonomy" id="7064"/>
    <lineage>
        <taxon>Eukaryota</taxon>
        <taxon>Metazoa</taxon>
        <taxon>Ecdysozoa</taxon>
        <taxon>Arthropoda</taxon>
        <taxon>Hexapoda</taxon>
        <taxon>Insecta</taxon>
        <taxon>Pterygota</taxon>
        <taxon>Neoptera</taxon>
        <taxon>Endopterygota</taxon>
        <taxon>Coleoptera</taxon>
        <taxon>Polyphaga</taxon>
        <taxon>Scarabaeiformia</taxon>
        <taxon>Scarabaeidae</taxon>
        <taxon>Rutelinae</taxon>
        <taxon>Popillia</taxon>
    </lineage>
</organism>
<gene>
    <name evidence="4" type="ORF">QE152_g6936</name>
</gene>
<keyword evidence="4" id="KW-0540">Nuclease</keyword>
<name>A0AAW1MH68_POPJA</name>
<evidence type="ECO:0000313" key="4">
    <source>
        <dbReference type="EMBL" id="KAK9745417.1"/>
    </source>
</evidence>
<accession>A0AAW1MH68</accession>
<dbReference type="Proteomes" id="UP001458880">
    <property type="component" value="Unassembled WGS sequence"/>
</dbReference>
<sequence length="141" mass="16184">MDMERAAEKFYSIARFPRVIGAIDCTLIKINSPGGDDAEIFRSRRGFFALDVQTVSDAKLKIRDIVLRWPGASHDQTIFNNSNLKRKFEAGNFAKYILVGDSEYSLQTYLMTKLQEAKTPAEKFIQRVHNKNKKCSRRYGV</sequence>
<evidence type="ECO:0000256" key="2">
    <source>
        <dbReference type="ARBA" id="ARBA00022723"/>
    </source>
</evidence>
<protein>
    <submittedName>
        <fullName evidence="4">DDE superfamily endonuclease</fullName>
    </submittedName>
</protein>
<keyword evidence="4" id="KW-0255">Endonuclease</keyword>
<dbReference type="GO" id="GO:0004519">
    <property type="term" value="F:endonuclease activity"/>
    <property type="evidence" value="ECO:0007669"/>
    <property type="project" value="UniProtKB-KW"/>
</dbReference>